<dbReference type="AlphaFoldDB" id="A0AAE0BGD4"/>
<dbReference type="GO" id="GO:0046983">
    <property type="term" value="F:protein dimerization activity"/>
    <property type="evidence" value="ECO:0007669"/>
    <property type="project" value="InterPro"/>
</dbReference>
<evidence type="ECO:0000313" key="8">
    <source>
        <dbReference type="EMBL" id="KAK3235174.1"/>
    </source>
</evidence>
<dbReference type="PANTHER" id="PTHR46481">
    <property type="entry name" value="ZINC FINGER BED DOMAIN-CONTAINING PROTEIN 4"/>
    <property type="match status" value="1"/>
</dbReference>
<protein>
    <recommendedName>
        <fullName evidence="7">HAT C-terminal dimerisation domain-containing protein</fullName>
    </recommendedName>
</protein>
<keyword evidence="4" id="KW-0862">Zinc</keyword>
<comment type="subcellular location">
    <subcellularLocation>
        <location evidence="1">Nucleus</location>
    </subcellularLocation>
</comment>
<evidence type="ECO:0000313" key="9">
    <source>
        <dbReference type="Proteomes" id="UP001190700"/>
    </source>
</evidence>
<dbReference type="InterPro" id="IPR052035">
    <property type="entry name" value="ZnF_BED_domain_contain"/>
</dbReference>
<dbReference type="Proteomes" id="UP001190700">
    <property type="component" value="Unassembled WGS sequence"/>
</dbReference>
<evidence type="ECO:0000256" key="2">
    <source>
        <dbReference type="ARBA" id="ARBA00022723"/>
    </source>
</evidence>
<gene>
    <name evidence="8" type="ORF">CYMTET_54608</name>
</gene>
<dbReference type="SUPFAM" id="SSF53098">
    <property type="entry name" value="Ribonuclease H-like"/>
    <property type="match status" value="1"/>
</dbReference>
<feature type="compositionally biased region" description="Basic and acidic residues" evidence="6">
    <location>
        <begin position="59"/>
        <end position="68"/>
    </location>
</feature>
<accession>A0AAE0BGD4</accession>
<feature type="domain" description="HAT C-terminal dimerisation" evidence="7">
    <location>
        <begin position="347"/>
        <end position="415"/>
    </location>
</feature>
<keyword evidence="2" id="KW-0479">Metal-binding</keyword>
<evidence type="ECO:0000256" key="6">
    <source>
        <dbReference type="SAM" id="MobiDB-lite"/>
    </source>
</evidence>
<feature type="region of interest" description="Disordered" evidence="6">
    <location>
        <begin position="55"/>
        <end position="78"/>
    </location>
</feature>
<organism evidence="8 9">
    <name type="scientific">Cymbomonas tetramitiformis</name>
    <dbReference type="NCBI Taxonomy" id="36881"/>
    <lineage>
        <taxon>Eukaryota</taxon>
        <taxon>Viridiplantae</taxon>
        <taxon>Chlorophyta</taxon>
        <taxon>Pyramimonadophyceae</taxon>
        <taxon>Pyramimonadales</taxon>
        <taxon>Pyramimonadaceae</taxon>
        <taxon>Cymbomonas</taxon>
    </lineage>
</organism>
<dbReference type="GO" id="GO:0008270">
    <property type="term" value="F:zinc ion binding"/>
    <property type="evidence" value="ECO:0007669"/>
    <property type="project" value="UniProtKB-KW"/>
</dbReference>
<proteinExistence type="predicted"/>
<keyword evidence="3" id="KW-0863">Zinc-finger</keyword>
<evidence type="ECO:0000256" key="5">
    <source>
        <dbReference type="ARBA" id="ARBA00023242"/>
    </source>
</evidence>
<name>A0AAE0BGD4_9CHLO</name>
<dbReference type="EMBL" id="LGRX02035353">
    <property type="protein sequence ID" value="KAK3235174.1"/>
    <property type="molecule type" value="Genomic_DNA"/>
</dbReference>
<dbReference type="InterPro" id="IPR012337">
    <property type="entry name" value="RNaseH-like_sf"/>
</dbReference>
<evidence type="ECO:0000256" key="4">
    <source>
        <dbReference type="ARBA" id="ARBA00022833"/>
    </source>
</evidence>
<comment type="caution">
    <text evidence="8">The sequence shown here is derived from an EMBL/GenBank/DDBJ whole genome shotgun (WGS) entry which is preliminary data.</text>
</comment>
<evidence type="ECO:0000259" key="7">
    <source>
        <dbReference type="Pfam" id="PF05699"/>
    </source>
</evidence>
<reference evidence="8 9" key="1">
    <citation type="journal article" date="2015" name="Genome Biol. Evol.">
        <title>Comparative Genomics of a Bacterivorous Green Alga Reveals Evolutionary Causalities and Consequences of Phago-Mixotrophic Mode of Nutrition.</title>
        <authorList>
            <person name="Burns J.A."/>
            <person name="Paasch A."/>
            <person name="Narechania A."/>
            <person name="Kim E."/>
        </authorList>
    </citation>
    <scope>NUCLEOTIDE SEQUENCE [LARGE SCALE GENOMIC DNA]</scope>
    <source>
        <strain evidence="8 9">PLY_AMNH</strain>
    </source>
</reference>
<evidence type="ECO:0000256" key="1">
    <source>
        <dbReference type="ARBA" id="ARBA00004123"/>
    </source>
</evidence>
<keyword evidence="9" id="KW-1185">Reference proteome</keyword>
<dbReference type="Pfam" id="PF05699">
    <property type="entry name" value="Dimer_Tnp_hAT"/>
    <property type="match status" value="1"/>
</dbReference>
<keyword evidence="5" id="KW-0539">Nucleus</keyword>
<dbReference type="GO" id="GO:0005634">
    <property type="term" value="C:nucleus"/>
    <property type="evidence" value="ECO:0007669"/>
    <property type="project" value="UniProtKB-SubCell"/>
</dbReference>
<dbReference type="PANTHER" id="PTHR46481:SF10">
    <property type="entry name" value="ZINC FINGER BED DOMAIN-CONTAINING PROTEIN 39"/>
    <property type="match status" value="1"/>
</dbReference>
<sequence length="477" mass="53679">MLCHPALLSEGEPPPLKKQRLAKGFVKYEPSKGVGALISHSDLHKSFLNEVSGKLQARGKTDAPEPRGSRQSKQAHAKALTTHFKGVQAQKHEKVPVSKLYTEVKTRFTSKFKYYADILQNRPAMRYMFGSLVADKYMDRLPSADAWRTAEVVVEALRYPATICYKTQDRGHWMLGDAVHRVVALHIEFRDECSTSREQAEVGDDRFLCLKYAMMKQVLTHLDPFLLSLKQFHAEKAHMFLSLALHPRYKGLSSVVGYLENNTEVAKALRDKYDNEVLIPMCIAYKKSNTPISETTGEVVVTETNVASSKYADLEEEDDGADSEADPAVESVRAELARFRKLKIPDPEKVKLCPWWKANAHLFSWCAPVARAISGIPGSQIENERIFSIAGLVVGLRRTKLSAESLDMIVHIFKNFPDDPLAGLTQIAGDESELVKKWAEYVSNPQEAMETFEKELEEADALEPYGKEDFDDDINTN</sequence>
<dbReference type="InterPro" id="IPR008906">
    <property type="entry name" value="HATC_C_dom"/>
</dbReference>
<evidence type="ECO:0000256" key="3">
    <source>
        <dbReference type="ARBA" id="ARBA00022771"/>
    </source>
</evidence>